<organism evidence="2 3">
    <name type="scientific">Diploptera punctata</name>
    <name type="common">Pacific beetle cockroach</name>
    <dbReference type="NCBI Taxonomy" id="6984"/>
    <lineage>
        <taxon>Eukaryota</taxon>
        <taxon>Metazoa</taxon>
        <taxon>Ecdysozoa</taxon>
        <taxon>Arthropoda</taxon>
        <taxon>Hexapoda</taxon>
        <taxon>Insecta</taxon>
        <taxon>Pterygota</taxon>
        <taxon>Neoptera</taxon>
        <taxon>Polyneoptera</taxon>
        <taxon>Dictyoptera</taxon>
        <taxon>Blattodea</taxon>
        <taxon>Blaberoidea</taxon>
        <taxon>Blaberidae</taxon>
        <taxon>Diplopterinae</taxon>
        <taxon>Diploptera</taxon>
    </lineage>
</organism>
<proteinExistence type="predicted"/>
<feature type="non-terminal residue" evidence="2">
    <location>
        <position position="1"/>
    </location>
</feature>
<dbReference type="Proteomes" id="UP001233999">
    <property type="component" value="Unassembled WGS sequence"/>
</dbReference>
<evidence type="ECO:0000313" key="3">
    <source>
        <dbReference type="Proteomes" id="UP001233999"/>
    </source>
</evidence>
<reference evidence="2" key="2">
    <citation type="submission" date="2023-05" db="EMBL/GenBank/DDBJ databases">
        <authorList>
            <person name="Fouks B."/>
        </authorList>
    </citation>
    <scope>NUCLEOTIDE SEQUENCE</scope>
    <source>
        <strain evidence="2">Stay&amp;Tobe</strain>
        <tissue evidence="2">Testes</tissue>
    </source>
</reference>
<name>A0AAD7ZQH8_DIPPU</name>
<dbReference type="AlphaFoldDB" id="A0AAD7ZQH8"/>
<keyword evidence="3" id="KW-1185">Reference proteome</keyword>
<protein>
    <submittedName>
        <fullName evidence="2">Uncharacterized protein</fullName>
    </submittedName>
</protein>
<dbReference type="EMBL" id="JASPKZ010007432">
    <property type="protein sequence ID" value="KAJ9584297.1"/>
    <property type="molecule type" value="Genomic_DNA"/>
</dbReference>
<feature type="transmembrane region" description="Helical" evidence="1">
    <location>
        <begin position="50"/>
        <end position="72"/>
    </location>
</feature>
<gene>
    <name evidence="2" type="ORF">L9F63_021366</name>
</gene>
<keyword evidence="1" id="KW-0472">Membrane</keyword>
<accession>A0AAD7ZQH8</accession>
<evidence type="ECO:0000256" key="1">
    <source>
        <dbReference type="SAM" id="Phobius"/>
    </source>
</evidence>
<keyword evidence="1" id="KW-1133">Transmembrane helix</keyword>
<sequence>NVKANSRLEYFIKFTSSLNYQPTDATSLLNAATQIHDDASEHRSKTRRNFITFQTVNVLGTTFLRLMLVTYFNGHTSRMFVILFYVYQVIRPFIFDIRHMYGKSDIFYVKSTSYIIQHHAQKPERREGIMKEQEFALLSMFPNTYTKVRGRNNVQLKMLHHC</sequence>
<evidence type="ECO:0000313" key="2">
    <source>
        <dbReference type="EMBL" id="KAJ9584297.1"/>
    </source>
</evidence>
<comment type="caution">
    <text evidence="2">The sequence shown here is derived from an EMBL/GenBank/DDBJ whole genome shotgun (WGS) entry which is preliminary data.</text>
</comment>
<feature type="transmembrane region" description="Helical" evidence="1">
    <location>
        <begin position="78"/>
        <end position="94"/>
    </location>
</feature>
<keyword evidence="1" id="KW-0812">Transmembrane</keyword>
<reference evidence="2" key="1">
    <citation type="journal article" date="2023" name="IScience">
        <title>Live-bearing cockroach genome reveals convergent evolutionary mechanisms linked to viviparity in insects and beyond.</title>
        <authorList>
            <person name="Fouks B."/>
            <person name="Harrison M.C."/>
            <person name="Mikhailova A.A."/>
            <person name="Marchal E."/>
            <person name="English S."/>
            <person name="Carruthers M."/>
            <person name="Jennings E.C."/>
            <person name="Chiamaka E.L."/>
            <person name="Frigard R.A."/>
            <person name="Pippel M."/>
            <person name="Attardo G.M."/>
            <person name="Benoit J.B."/>
            <person name="Bornberg-Bauer E."/>
            <person name="Tobe S.S."/>
        </authorList>
    </citation>
    <scope>NUCLEOTIDE SEQUENCE</scope>
    <source>
        <strain evidence="2">Stay&amp;Tobe</strain>
    </source>
</reference>
<feature type="non-terminal residue" evidence="2">
    <location>
        <position position="162"/>
    </location>
</feature>